<evidence type="ECO:0000313" key="2">
    <source>
        <dbReference type="EMBL" id="CAD8417392.1"/>
    </source>
</evidence>
<gene>
    <name evidence="2" type="ORF">PINE0816_LOCUS13527</name>
</gene>
<keyword evidence="1" id="KW-0472">Membrane</keyword>
<accession>A0A7S0GFK0</accession>
<name>A0A7S0GFK0_9STRA</name>
<feature type="transmembrane region" description="Helical" evidence="1">
    <location>
        <begin position="128"/>
        <end position="148"/>
    </location>
</feature>
<evidence type="ECO:0000256" key="1">
    <source>
        <dbReference type="SAM" id="Phobius"/>
    </source>
</evidence>
<reference evidence="2" key="1">
    <citation type="submission" date="2021-01" db="EMBL/GenBank/DDBJ databases">
        <authorList>
            <person name="Corre E."/>
            <person name="Pelletier E."/>
            <person name="Niang G."/>
            <person name="Scheremetjew M."/>
            <person name="Finn R."/>
            <person name="Kale V."/>
            <person name="Holt S."/>
            <person name="Cochrane G."/>
            <person name="Meng A."/>
            <person name="Brown T."/>
            <person name="Cohen L."/>
        </authorList>
    </citation>
    <scope>NUCLEOTIDE SEQUENCE</scope>
    <source>
        <strain evidence="2">CCAP1064/1</strain>
    </source>
</reference>
<proteinExistence type="predicted"/>
<keyword evidence="1" id="KW-1133">Transmembrane helix</keyword>
<dbReference type="EMBL" id="HBEL01029146">
    <property type="protein sequence ID" value="CAD8417392.1"/>
    <property type="molecule type" value="Transcribed_RNA"/>
</dbReference>
<protein>
    <submittedName>
        <fullName evidence="2">Uncharacterized protein</fullName>
    </submittedName>
</protein>
<keyword evidence="1" id="KW-0812">Transmembrane</keyword>
<dbReference type="AlphaFoldDB" id="A0A7S0GFK0"/>
<sequence length="175" mass="18875">MSSTINRITPIYSSFIFNITCTVTMNKFVLFLFTSLLLAQETLSFKPVEYIKSPQTVQLTSTRKSGLVGEQSTVRHFSLTDSSQKLISPVAALGTLTGFLGYTAAALAESSVTLEEAELPPPYVPVAFAIFLVASVGLLTFSLGDVIADEAGLGNLSGAKAKKEMERSRSSYFKK</sequence>
<feature type="transmembrane region" description="Helical" evidence="1">
    <location>
        <begin position="86"/>
        <end position="108"/>
    </location>
</feature>
<feature type="transmembrane region" description="Helical" evidence="1">
    <location>
        <begin position="15"/>
        <end position="39"/>
    </location>
</feature>
<organism evidence="2">
    <name type="scientific">Proboscia inermis</name>
    <dbReference type="NCBI Taxonomy" id="420281"/>
    <lineage>
        <taxon>Eukaryota</taxon>
        <taxon>Sar</taxon>
        <taxon>Stramenopiles</taxon>
        <taxon>Ochrophyta</taxon>
        <taxon>Bacillariophyta</taxon>
        <taxon>Coscinodiscophyceae</taxon>
        <taxon>Rhizosoleniophycidae</taxon>
        <taxon>Rhizosoleniales</taxon>
        <taxon>Rhizosoleniaceae</taxon>
        <taxon>Proboscia</taxon>
    </lineage>
</organism>